<organism evidence="3 4">
    <name type="scientific">Pseudonocardia charpentierae</name>
    <dbReference type="NCBI Taxonomy" id="3075545"/>
    <lineage>
        <taxon>Bacteria</taxon>
        <taxon>Bacillati</taxon>
        <taxon>Actinomycetota</taxon>
        <taxon>Actinomycetes</taxon>
        <taxon>Pseudonocardiales</taxon>
        <taxon>Pseudonocardiaceae</taxon>
        <taxon>Pseudonocardia</taxon>
    </lineage>
</organism>
<proteinExistence type="predicted"/>
<protein>
    <submittedName>
        <fullName evidence="3">PPOX class F420-dependent oxidoreductase</fullName>
    </submittedName>
</protein>
<evidence type="ECO:0000313" key="3">
    <source>
        <dbReference type="EMBL" id="MDT0348068.1"/>
    </source>
</evidence>
<evidence type="ECO:0000259" key="2">
    <source>
        <dbReference type="Pfam" id="PF01243"/>
    </source>
</evidence>
<accession>A0ABU2N4S9</accession>
<keyword evidence="1" id="KW-0560">Oxidoreductase</keyword>
<dbReference type="EMBL" id="JAVREJ010000001">
    <property type="protein sequence ID" value="MDT0348068.1"/>
    <property type="molecule type" value="Genomic_DNA"/>
</dbReference>
<evidence type="ECO:0000256" key="1">
    <source>
        <dbReference type="ARBA" id="ARBA00023002"/>
    </source>
</evidence>
<dbReference type="InterPro" id="IPR052019">
    <property type="entry name" value="F420H2_bilvrd_red/Heme_oxyg"/>
</dbReference>
<gene>
    <name evidence="3" type="ORF">RM445_00835</name>
</gene>
<dbReference type="RefSeq" id="WP_311553967.1">
    <property type="nucleotide sequence ID" value="NZ_JAVREJ010000001.1"/>
</dbReference>
<dbReference type="InterPro" id="IPR011576">
    <property type="entry name" value="Pyridox_Oxase_N"/>
</dbReference>
<name>A0ABU2N4S9_9PSEU</name>
<feature type="domain" description="Pyridoxamine 5'-phosphate oxidase N-terminal" evidence="2">
    <location>
        <begin position="7"/>
        <end position="128"/>
    </location>
</feature>
<dbReference type="InterPro" id="IPR012349">
    <property type="entry name" value="Split_barrel_FMN-bd"/>
</dbReference>
<comment type="caution">
    <text evidence="3">The sequence shown here is derived from an EMBL/GenBank/DDBJ whole genome shotgun (WGS) entry which is preliminary data.</text>
</comment>
<keyword evidence="4" id="KW-1185">Reference proteome</keyword>
<sequence>MSLDSTVVRLAKGANLATVVTLMPDGQPQAQYTWVDTDGEYLLVNTEPQRQRFKNLQRDPKITVLILGDNPWDWAEVRGHLADTVDGQEARDHIDFLAKKYLDADSYPNPIGPDGRIILKIAADKVNTSG</sequence>
<dbReference type="Pfam" id="PF01243">
    <property type="entry name" value="PNPOx_N"/>
    <property type="match status" value="1"/>
</dbReference>
<dbReference type="SUPFAM" id="SSF50475">
    <property type="entry name" value="FMN-binding split barrel"/>
    <property type="match status" value="1"/>
</dbReference>
<dbReference type="PANTHER" id="PTHR35176">
    <property type="entry name" value="HEME OXYGENASE HI_0854-RELATED"/>
    <property type="match status" value="1"/>
</dbReference>
<reference evidence="4" key="1">
    <citation type="submission" date="2023-07" db="EMBL/GenBank/DDBJ databases">
        <title>30 novel species of actinomycetes from the DSMZ collection.</title>
        <authorList>
            <person name="Nouioui I."/>
        </authorList>
    </citation>
    <scope>NUCLEOTIDE SEQUENCE [LARGE SCALE GENOMIC DNA]</scope>
    <source>
        <strain evidence="4">DSM 45834</strain>
    </source>
</reference>
<dbReference type="Gene3D" id="2.30.110.10">
    <property type="entry name" value="Electron Transport, Fmn-binding Protein, Chain A"/>
    <property type="match status" value="1"/>
</dbReference>
<dbReference type="NCBIfam" id="TIGR03618">
    <property type="entry name" value="Rv1155_F420"/>
    <property type="match status" value="1"/>
</dbReference>
<evidence type="ECO:0000313" key="4">
    <source>
        <dbReference type="Proteomes" id="UP001183202"/>
    </source>
</evidence>
<dbReference type="Proteomes" id="UP001183202">
    <property type="component" value="Unassembled WGS sequence"/>
</dbReference>
<dbReference type="PANTHER" id="PTHR35176:SF6">
    <property type="entry name" value="HEME OXYGENASE HI_0854-RELATED"/>
    <property type="match status" value="1"/>
</dbReference>
<dbReference type="InterPro" id="IPR019920">
    <property type="entry name" value="F420-binding_dom_put"/>
</dbReference>